<dbReference type="AlphaFoldDB" id="A0A0G1UG71"/>
<name>A0A0G1UG71_9BACT</name>
<proteinExistence type="predicted"/>
<dbReference type="Proteomes" id="UP000034307">
    <property type="component" value="Unassembled WGS sequence"/>
</dbReference>
<organism evidence="1 2">
    <name type="scientific">Candidatus Amesbacteria bacterium GW2011_GWA2_47_11b</name>
    <dbReference type="NCBI Taxonomy" id="1618358"/>
    <lineage>
        <taxon>Bacteria</taxon>
        <taxon>Candidatus Amesiibacteriota</taxon>
    </lineage>
</organism>
<comment type="caution">
    <text evidence="1">The sequence shown here is derived from an EMBL/GenBank/DDBJ whole genome shotgun (WGS) entry which is preliminary data.</text>
</comment>
<evidence type="ECO:0000313" key="2">
    <source>
        <dbReference type="Proteomes" id="UP000034307"/>
    </source>
</evidence>
<evidence type="ECO:0000313" key="1">
    <source>
        <dbReference type="EMBL" id="KKU56715.1"/>
    </source>
</evidence>
<dbReference type="STRING" id="1618358.UX80_C0032G0007"/>
<sequence>MPEHLQGTTWLLLEGEYLPLPNNQVIVGPKSIRVHDYGHNLEKNYHTFSVQLYKFYDLYGESKNFEDYVRTGTLPPELKPLS</sequence>
<accession>A0A0G1UG71</accession>
<gene>
    <name evidence="1" type="ORF">UX80_C0032G0007</name>
</gene>
<protein>
    <submittedName>
        <fullName evidence="1">Uncharacterized protein</fullName>
    </submittedName>
</protein>
<reference evidence="1 2" key="1">
    <citation type="journal article" date="2015" name="Nature">
        <title>rRNA introns, odd ribosomes, and small enigmatic genomes across a large radiation of phyla.</title>
        <authorList>
            <person name="Brown C.T."/>
            <person name="Hug L.A."/>
            <person name="Thomas B.C."/>
            <person name="Sharon I."/>
            <person name="Castelle C.J."/>
            <person name="Singh A."/>
            <person name="Wilkins M.J."/>
            <person name="Williams K.H."/>
            <person name="Banfield J.F."/>
        </authorList>
    </citation>
    <scope>NUCLEOTIDE SEQUENCE [LARGE SCALE GENOMIC DNA]</scope>
</reference>
<dbReference type="EMBL" id="LCNO01000032">
    <property type="protein sequence ID" value="KKU56715.1"/>
    <property type="molecule type" value="Genomic_DNA"/>
</dbReference>